<protein>
    <submittedName>
        <fullName evidence="1">Uncharacterized protein</fullName>
    </submittedName>
</protein>
<proteinExistence type="predicted"/>
<keyword evidence="2" id="KW-1185">Reference proteome</keyword>
<evidence type="ECO:0000313" key="2">
    <source>
        <dbReference type="Proteomes" id="UP000077051"/>
    </source>
</evidence>
<name>A0A162NQP4_MUCCL</name>
<dbReference type="AlphaFoldDB" id="A0A162NQP4"/>
<accession>A0A162NQP4</accession>
<comment type="caution">
    <text evidence="1">The sequence shown here is derived from an EMBL/GenBank/DDBJ whole genome shotgun (WGS) entry which is preliminary data.</text>
</comment>
<evidence type="ECO:0000313" key="1">
    <source>
        <dbReference type="EMBL" id="OAD05114.1"/>
    </source>
</evidence>
<reference evidence="1 2" key="1">
    <citation type="submission" date="2015-06" db="EMBL/GenBank/DDBJ databases">
        <title>Expansion of signal transduction pathways in fungi by whole-genome duplication.</title>
        <authorList>
            <consortium name="DOE Joint Genome Institute"/>
            <person name="Corrochano L.M."/>
            <person name="Kuo A."/>
            <person name="Marcet-Houben M."/>
            <person name="Polaino S."/>
            <person name="Salamov A."/>
            <person name="Villalobos J.M."/>
            <person name="Alvarez M.I."/>
            <person name="Avalos J."/>
            <person name="Benito E.P."/>
            <person name="Benoit I."/>
            <person name="Burger G."/>
            <person name="Camino L.P."/>
            <person name="Canovas D."/>
            <person name="Cerda-Olmedo E."/>
            <person name="Cheng J.-F."/>
            <person name="Dominguez A."/>
            <person name="Elias M."/>
            <person name="Eslava A.P."/>
            <person name="Glaser F."/>
            <person name="Grimwood J."/>
            <person name="Gutierrez G."/>
            <person name="Heitman J."/>
            <person name="Henrissat B."/>
            <person name="Iturriaga E.A."/>
            <person name="Lang B.F."/>
            <person name="Lavin J.L."/>
            <person name="Lee S."/>
            <person name="Li W."/>
            <person name="Lindquist E."/>
            <person name="Lopez-Garcia S."/>
            <person name="Luque E.M."/>
            <person name="Marcos A.T."/>
            <person name="Martin J."/>
            <person name="Mccluskey K."/>
            <person name="Medina H.R."/>
            <person name="Miralles-Duran A."/>
            <person name="Miyazaki A."/>
            <person name="Munoz-Torres E."/>
            <person name="Oguiza J.A."/>
            <person name="Ohm R."/>
            <person name="Olmedo M."/>
            <person name="Orejas M."/>
            <person name="Ortiz-Castellanos L."/>
            <person name="Pisabarro A.G."/>
            <person name="Rodriguez-Romero J."/>
            <person name="Ruiz-Herrera J."/>
            <person name="Ruiz-Vazquez R."/>
            <person name="Sanz C."/>
            <person name="Schackwitz W."/>
            <person name="Schmutz J."/>
            <person name="Shahriari M."/>
            <person name="Shelest E."/>
            <person name="Silva-Franco F."/>
            <person name="Soanes D."/>
            <person name="Syed K."/>
            <person name="Tagua V.G."/>
            <person name="Talbot N.J."/>
            <person name="Thon M."/>
            <person name="De Vries R.P."/>
            <person name="Wiebenga A."/>
            <person name="Yadav J.S."/>
            <person name="Braun E.L."/>
            <person name="Baker S."/>
            <person name="Garre V."/>
            <person name="Horwitz B."/>
            <person name="Torres-Martinez S."/>
            <person name="Idnurm A."/>
            <person name="Herrera-Estrella A."/>
            <person name="Gabaldon T."/>
            <person name="Grigoriev I.V."/>
        </authorList>
    </citation>
    <scope>NUCLEOTIDE SEQUENCE [LARGE SCALE GENOMIC DNA]</scope>
    <source>
        <strain evidence="1 2">CBS 277.49</strain>
    </source>
</reference>
<dbReference type="VEuPathDB" id="FungiDB:MUCCIDRAFT_80205"/>
<sequence length="101" mass="11371">MEIALKDIYQDSANVFDKGQQSFQICSILCLRKNPMYCPMSLHATVNSNEIKGVSKNKEREIVNSGHLKVALNSCENYKPSARAEHVVNRIYNILVNIDSA</sequence>
<dbReference type="EMBL" id="AMYB01000003">
    <property type="protein sequence ID" value="OAD05114.1"/>
    <property type="molecule type" value="Genomic_DNA"/>
</dbReference>
<gene>
    <name evidence="1" type="ORF">MUCCIDRAFT_80205</name>
</gene>
<organism evidence="1 2">
    <name type="scientific">Mucor lusitanicus CBS 277.49</name>
    <dbReference type="NCBI Taxonomy" id="747725"/>
    <lineage>
        <taxon>Eukaryota</taxon>
        <taxon>Fungi</taxon>
        <taxon>Fungi incertae sedis</taxon>
        <taxon>Mucoromycota</taxon>
        <taxon>Mucoromycotina</taxon>
        <taxon>Mucoromycetes</taxon>
        <taxon>Mucorales</taxon>
        <taxon>Mucorineae</taxon>
        <taxon>Mucoraceae</taxon>
        <taxon>Mucor</taxon>
    </lineage>
</organism>
<dbReference type="Proteomes" id="UP000077051">
    <property type="component" value="Unassembled WGS sequence"/>
</dbReference>